<dbReference type="InterPro" id="IPR052027">
    <property type="entry name" value="PspC"/>
</dbReference>
<evidence type="ECO:0000256" key="1">
    <source>
        <dbReference type="ARBA" id="ARBA00004162"/>
    </source>
</evidence>
<feature type="domain" description="PspC-related transmembrane region" evidence="9">
    <location>
        <begin position="202"/>
        <end position="342"/>
    </location>
</feature>
<feature type="domain" description="Phage shock protein PspC N-terminal" evidence="8">
    <location>
        <begin position="105"/>
        <end position="163"/>
    </location>
</feature>
<evidence type="ECO:0000313" key="12">
    <source>
        <dbReference type="Proteomes" id="UP000610456"/>
    </source>
</evidence>
<dbReference type="RefSeq" id="WP_189604119.1">
    <property type="nucleotide sequence ID" value="NZ_BMXB01000004.1"/>
</dbReference>
<reference evidence="11" key="2">
    <citation type="submission" date="2020-09" db="EMBL/GenBank/DDBJ databases">
        <authorList>
            <person name="Sun Q."/>
            <person name="Kim S."/>
        </authorList>
    </citation>
    <scope>NUCLEOTIDE SEQUENCE</scope>
    <source>
        <strain evidence="11">KCTC 12719</strain>
    </source>
</reference>
<evidence type="ECO:0000256" key="4">
    <source>
        <dbReference type="ARBA" id="ARBA00022989"/>
    </source>
</evidence>
<dbReference type="Pfam" id="PF22571">
    <property type="entry name" value="LiaI-LiaF-TM_PspC"/>
    <property type="match status" value="1"/>
</dbReference>
<feature type="transmembrane region" description="Helical" evidence="7">
    <location>
        <begin position="319"/>
        <end position="337"/>
    </location>
</feature>
<evidence type="ECO:0000256" key="2">
    <source>
        <dbReference type="ARBA" id="ARBA00022475"/>
    </source>
</evidence>
<organism evidence="11 12">
    <name type="scientific">Salinimicrobium marinum</name>
    <dbReference type="NCBI Taxonomy" id="680283"/>
    <lineage>
        <taxon>Bacteria</taxon>
        <taxon>Pseudomonadati</taxon>
        <taxon>Bacteroidota</taxon>
        <taxon>Flavobacteriia</taxon>
        <taxon>Flavobacteriales</taxon>
        <taxon>Flavobacteriaceae</taxon>
        <taxon>Salinimicrobium</taxon>
    </lineage>
</organism>
<dbReference type="PANTHER" id="PTHR33885">
    <property type="entry name" value="PHAGE SHOCK PROTEIN C"/>
    <property type="match status" value="1"/>
</dbReference>
<dbReference type="InterPro" id="IPR007168">
    <property type="entry name" value="Phageshock_PspC_N"/>
</dbReference>
<sequence length="657" mass="74549">MNKTVNINLAGIFFHIDEDAYAKLQHYLDTIKRSLTSTQGSEEIIADIEARIAELFSEKRKNERYVIGIREVEEVIAIMGQPEDYVLDEEIFEDEPAYRAPKTSKQLFRDTEDSYISGVSSGLGHYLGISAIWIRLIWILLAIFSSGGFILIYIALWIFVPEAKTTADKLAMRGEPVTVSNIERKIKEGFDDVTGRVKNVDYEKYGYKARKGADSAATAVGNVVSFLLNLLVKFIGIILLLFAGTVLIGLFIGLFSVGTFGIIEAPWTDYIEMAAIGAPLWLLSLLTFFAVGIPFFFLFILGLKILMRKLRTIGTTAKLVLLAVWLFSLIGLSVIGIQQATQRAFEGEVLVSENLPVTSEDTLSIEMRYHPNYSSFRDDVKISYDDQDRKIMVSHDVRLIVKSTKDSTGRIEVLKSADGRDLRDARTRAENIEYDMEFRNNRLILNSYLTSELQNHLRNQEVQITLYLPVGSTLYADDNTYNFHRNSDWYGDILKNGDEEKYLLITEDGTECPDCPEEEYIDEESWENSSDEWEEEDSIPESETEWDQEVNDTSSANRSFDFSLNDEAASLRITAETTKSQLIRIAKELSVRKNINIDFSGSAFQEDGKIRNLSMVVDCNDGFSGEAMVSAFLLKKNDYGFSRNYQEKKNPFFIGKM</sequence>
<dbReference type="InterPro" id="IPR054321">
    <property type="entry name" value="PspC-rel_TM"/>
</dbReference>
<keyword evidence="2" id="KW-1003">Cell membrane</keyword>
<dbReference type="PANTHER" id="PTHR33885:SF3">
    <property type="entry name" value="PHAGE SHOCK PROTEIN C"/>
    <property type="match status" value="1"/>
</dbReference>
<evidence type="ECO:0000256" key="7">
    <source>
        <dbReference type="SAM" id="Phobius"/>
    </source>
</evidence>
<comment type="subcellular location">
    <subcellularLocation>
        <location evidence="1">Cell membrane</location>
        <topology evidence="1">Single-pass membrane protein</topology>
    </subcellularLocation>
</comment>
<protein>
    <recommendedName>
        <fullName evidence="13">Phage shock protein C (PspC) family protein</fullName>
    </recommendedName>
</protein>
<reference evidence="11" key="1">
    <citation type="journal article" date="2014" name="Int. J. Syst. Evol. Microbiol.">
        <title>Complete genome sequence of Corynebacterium casei LMG S-19264T (=DSM 44701T), isolated from a smear-ripened cheese.</title>
        <authorList>
            <consortium name="US DOE Joint Genome Institute (JGI-PGF)"/>
            <person name="Walter F."/>
            <person name="Albersmeier A."/>
            <person name="Kalinowski J."/>
            <person name="Ruckert C."/>
        </authorList>
    </citation>
    <scope>NUCLEOTIDE SEQUENCE</scope>
    <source>
        <strain evidence="11">KCTC 12719</strain>
    </source>
</reference>
<gene>
    <name evidence="11" type="ORF">GCM10007103_15120</name>
</gene>
<feature type="transmembrane region" description="Helical" evidence="7">
    <location>
        <begin position="239"/>
        <end position="263"/>
    </location>
</feature>
<proteinExistence type="predicted"/>
<dbReference type="Pfam" id="PF04024">
    <property type="entry name" value="PspC"/>
    <property type="match status" value="1"/>
</dbReference>
<dbReference type="EMBL" id="BMXB01000004">
    <property type="protein sequence ID" value="GHA34628.1"/>
    <property type="molecule type" value="Genomic_DNA"/>
</dbReference>
<feature type="transmembrane region" description="Helical" evidence="7">
    <location>
        <begin position="215"/>
        <end position="232"/>
    </location>
</feature>
<dbReference type="Pfam" id="PF22744">
    <property type="entry name" value="Toast-rack_PspC-Cterm"/>
    <property type="match status" value="1"/>
</dbReference>
<dbReference type="AlphaFoldDB" id="A0A918SEG3"/>
<evidence type="ECO:0000259" key="8">
    <source>
        <dbReference type="Pfam" id="PF04024"/>
    </source>
</evidence>
<evidence type="ECO:0000259" key="9">
    <source>
        <dbReference type="Pfam" id="PF22571"/>
    </source>
</evidence>
<keyword evidence="12" id="KW-1185">Reference proteome</keyword>
<evidence type="ECO:0000256" key="3">
    <source>
        <dbReference type="ARBA" id="ARBA00022692"/>
    </source>
</evidence>
<feature type="region of interest" description="Disordered" evidence="6">
    <location>
        <begin position="519"/>
        <end position="552"/>
    </location>
</feature>
<evidence type="ECO:0008006" key="13">
    <source>
        <dbReference type="Google" id="ProtNLM"/>
    </source>
</evidence>
<feature type="transmembrane region" description="Helical" evidence="7">
    <location>
        <begin position="283"/>
        <end position="307"/>
    </location>
</feature>
<feature type="domain" description="PspC-related ToastRack" evidence="10">
    <location>
        <begin position="384"/>
        <end position="517"/>
    </location>
</feature>
<dbReference type="Proteomes" id="UP000610456">
    <property type="component" value="Unassembled WGS sequence"/>
</dbReference>
<evidence type="ECO:0000256" key="5">
    <source>
        <dbReference type="ARBA" id="ARBA00023136"/>
    </source>
</evidence>
<keyword evidence="3 7" id="KW-0812">Transmembrane</keyword>
<name>A0A918SEG3_9FLAO</name>
<evidence type="ECO:0000259" key="10">
    <source>
        <dbReference type="Pfam" id="PF22744"/>
    </source>
</evidence>
<feature type="compositionally biased region" description="Acidic residues" evidence="6">
    <location>
        <begin position="519"/>
        <end position="550"/>
    </location>
</feature>
<dbReference type="InterPro" id="IPR054319">
    <property type="entry name" value="PspC-rel_ToastRack"/>
</dbReference>
<comment type="caution">
    <text evidence="11">The sequence shown here is derived from an EMBL/GenBank/DDBJ whole genome shotgun (WGS) entry which is preliminary data.</text>
</comment>
<feature type="transmembrane region" description="Helical" evidence="7">
    <location>
        <begin position="136"/>
        <end position="160"/>
    </location>
</feature>
<evidence type="ECO:0000256" key="6">
    <source>
        <dbReference type="SAM" id="MobiDB-lite"/>
    </source>
</evidence>
<evidence type="ECO:0000313" key="11">
    <source>
        <dbReference type="EMBL" id="GHA34628.1"/>
    </source>
</evidence>
<dbReference type="GO" id="GO:0005886">
    <property type="term" value="C:plasma membrane"/>
    <property type="evidence" value="ECO:0007669"/>
    <property type="project" value="UniProtKB-SubCell"/>
</dbReference>
<keyword evidence="5 7" id="KW-0472">Membrane</keyword>
<keyword evidence="4 7" id="KW-1133">Transmembrane helix</keyword>
<accession>A0A918SEG3</accession>